<reference evidence="1" key="1">
    <citation type="submission" date="2023-08" db="EMBL/GenBank/DDBJ databases">
        <authorList>
            <person name="Alioto T."/>
            <person name="Alioto T."/>
            <person name="Gomez Garrido J."/>
        </authorList>
    </citation>
    <scope>NUCLEOTIDE SEQUENCE</scope>
</reference>
<dbReference type="Proteomes" id="UP001162480">
    <property type="component" value="Chromosome 6"/>
</dbReference>
<evidence type="ECO:0000313" key="1">
    <source>
        <dbReference type="EMBL" id="CAI9724779.1"/>
    </source>
</evidence>
<organism evidence="1 2">
    <name type="scientific">Octopus vulgaris</name>
    <name type="common">Common octopus</name>
    <dbReference type="NCBI Taxonomy" id="6645"/>
    <lineage>
        <taxon>Eukaryota</taxon>
        <taxon>Metazoa</taxon>
        <taxon>Spiralia</taxon>
        <taxon>Lophotrochozoa</taxon>
        <taxon>Mollusca</taxon>
        <taxon>Cephalopoda</taxon>
        <taxon>Coleoidea</taxon>
        <taxon>Octopodiformes</taxon>
        <taxon>Octopoda</taxon>
        <taxon>Incirrata</taxon>
        <taxon>Octopodidae</taxon>
        <taxon>Octopus</taxon>
    </lineage>
</organism>
<keyword evidence="2" id="KW-1185">Reference proteome</keyword>
<name>A0AA36AZE0_OCTVU</name>
<dbReference type="AlphaFoldDB" id="A0AA36AZE0"/>
<evidence type="ECO:0000313" key="2">
    <source>
        <dbReference type="Proteomes" id="UP001162480"/>
    </source>
</evidence>
<gene>
    <name evidence="1" type="ORF">OCTVUL_1B005657</name>
</gene>
<sequence>MFNLLDTNSVDQTTESSLSKPFTLLLDGLSTSSSHELKFSADFTLNCWNKYLTSYMPHETSIRFSEHATCDKLLAYISAGEIYFFSHMLNAADQSLSKY</sequence>
<protein>
    <submittedName>
        <fullName evidence="1">Uncharacterized protein</fullName>
    </submittedName>
</protein>
<accession>A0AA36AZE0</accession>
<proteinExistence type="predicted"/>
<dbReference type="EMBL" id="OX597819">
    <property type="protein sequence ID" value="CAI9724779.1"/>
    <property type="molecule type" value="Genomic_DNA"/>
</dbReference>